<evidence type="ECO:0000313" key="8">
    <source>
        <dbReference type="EMBL" id="UNO50178.1"/>
    </source>
</evidence>
<dbReference type="STRING" id="1356854.N007_12355"/>
<comment type="similarity">
    <text evidence="1">Belongs to the Fur family.</text>
</comment>
<evidence type="ECO:0000256" key="3">
    <source>
        <dbReference type="ARBA" id="ARBA00022833"/>
    </source>
</evidence>
<gene>
    <name evidence="8" type="ORF">K1I37_06795</name>
</gene>
<dbReference type="GO" id="GO:0003700">
    <property type="term" value="F:DNA-binding transcription factor activity"/>
    <property type="evidence" value="ECO:0007669"/>
    <property type="project" value="InterPro"/>
</dbReference>
<dbReference type="InterPro" id="IPR002481">
    <property type="entry name" value="FUR"/>
</dbReference>
<name>T0BHQ6_ALIAG</name>
<accession>A0A9E6ZJ01</accession>
<dbReference type="GO" id="GO:0045892">
    <property type="term" value="P:negative regulation of DNA-templated transcription"/>
    <property type="evidence" value="ECO:0007669"/>
    <property type="project" value="TreeGrafter"/>
</dbReference>
<organism evidence="8 9">
    <name type="scientific">Alicyclobacillus acidoterrestris (strain ATCC 49025 / DSM 3922 / CIP 106132 / NCIMB 13137 / GD3B)</name>
    <dbReference type="NCBI Taxonomy" id="1356854"/>
    <lineage>
        <taxon>Bacteria</taxon>
        <taxon>Bacillati</taxon>
        <taxon>Bacillota</taxon>
        <taxon>Bacilli</taxon>
        <taxon>Bacillales</taxon>
        <taxon>Alicyclobacillaceae</taxon>
        <taxon>Alicyclobacillus</taxon>
    </lineage>
</organism>
<comment type="cofactor">
    <cofactor evidence="7">
        <name>Zn(2+)</name>
        <dbReference type="ChEBI" id="CHEBI:29105"/>
    </cofactor>
    <text evidence="7">Binds 1 zinc ion per subunit.</text>
</comment>
<accession>T0BHQ6</accession>
<keyword evidence="3 7" id="KW-0862">Zinc</keyword>
<protein>
    <submittedName>
        <fullName evidence="8">Transcriptional repressor</fullName>
    </submittedName>
</protein>
<evidence type="ECO:0000256" key="4">
    <source>
        <dbReference type="ARBA" id="ARBA00023015"/>
    </source>
</evidence>
<dbReference type="GO" id="GO:0008270">
    <property type="term" value="F:zinc ion binding"/>
    <property type="evidence" value="ECO:0007669"/>
    <property type="project" value="TreeGrafter"/>
</dbReference>
<sequence length="132" mass="15212">MNQKINWTTQRKVIYELVRDTTDHPTASDVMERLRSEGHHFAYGTVYNSLRYLVDMGLIRELKLGNAVSRYDARTEEHLHVICDICGKVAEAEMDLPTHWLDEIASKTAFQLDSPEILLHGICQDCRKGETH</sequence>
<dbReference type="CDD" id="cd07153">
    <property type="entry name" value="Fur_like"/>
    <property type="match status" value="1"/>
</dbReference>
<feature type="binding site" evidence="7">
    <location>
        <position position="83"/>
    </location>
    <ligand>
        <name>Zn(2+)</name>
        <dbReference type="ChEBI" id="CHEBI:29105"/>
    </ligand>
</feature>
<dbReference type="eggNOG" id="COG0735">
    <property type="taxonomic scope" value="Bacteria"/>
</dbReference>
<dbReference type="SUPFAM" id="SSF46785">
    <property type="entry name" value="Winged helix' DNA-binding domain"/>
    <property type="match status" value="1"/>
</dbReference>
<evidence type="ECO:0000313" key="9">
    <source>
        <dbReference type="Proteomes" id="UP000829401"/>
    </source>
</evidence>
<feature type="binding site" evidence="7">
    <location>
        <position position="126"/>
    </location>
    <ligand>
        <name>Zn(2+)</name>
        <dbReference type="ChEBI" id="CHEBI:29105"/>
    </ligand>
</feature>
<dbReference type="Gene3D" id="1.10.10.10">
    <property type="entry name" value="Winged helix-like DNA-binding domain superfamily/Winged helix DNA-binding domain"/>
    <property type="match status" value="1"/>
</dbReference>
<dbReference type="InterPro" id="IPR043135">
    <property type="entry name" value="Fur_C"/>
</dbReference>
<dbReference type="Proteomes" id="UP000829401">
    <property type="component" value="Chromosome"/>
</dbReference>
<keyword evidence="7" id="KW-0479">Metal-binding</keyword>
<dbReference type="Gene3D" id="3.30.1490.190">
    <property type="match status" value="1"/>
</dbReference>
<dbReference type="Pfam" id="PF01475">
    <property type="entry name" value="FUR"/>
    <property type="match status" value="1"/>
</dbReference>
<proteinExistence type="inferred from homology"/>
<feature type="binding site" evidence="7">
    <location>
        <position position="123"/>
    </location>
    <ligand>
        <name>Zn(2+)</name>
        <dbReference type="ChEBI" id="CHEBI:29105"/>
    </ligand>
</feature>
<keyword evidence="2" id="KW-0678">Repressor</keyword>
<keyword evidence="4" id="KW-0805">Transcription regulation</keyword>
<dbReference type="GO" id="GO:0000976">
    <property type="term" value="F:transcription cis-regulatory region binding"/>
    <property type="evidence" value="ECO:0007669"/>
    <property type="project" value="TreeGrafter"/>
</dbReference>
<dbReference type="EMBL" id="CP080467">
    <property type="protein sequence ID" value="UNO50178.1"/>
    <property type="molecule type" value="Genomic_DNA"/>
</dbReference>
<reference evidence="9" key="1">
    <citation type="journal article" date="2022" name="G3 (Bethesda)">
        <title>Unveiling the complete genome sequence of Alicyclobacillus acidoterrestris DSM 3922T, a taint-producing strain.</title>
        <authorList>
            <person name="Leonardo I.C."/>
            <person name="Barreto Crespo M.T."/>
            <person name="Gaspar F.B."/>
        </authorList>
    </citation>
    <scope>NUCLEOTIDE SEQUENCE [LARGE SCALE GENOMIC DNA]</scope>
    <source>
        <strain evidence="9">DSM 3922</strain>
    </source>
</reference>
<dbReference type="OrthoDB" id="8659436at2"/>
<keyword evidence="5" id="KW-0238">DNA-binding</keyword>
<dbReference type="GO" id="GO:1900376">
    <property type="term" value="P:regulation of secondary metabolite biosynthetic process"/>
    <property type="evidence" value="ECO:0007669"/>
    <property type="project" value="TreeGrafter"/>
</dbReference>
<dbReference type="InterPro" id="IPR036388">
    <property type="entry name" value="WH-like_DNA-bd_sf"/>
</dbReference>
<feature type="binding site" evidence="7">
    <location>
        <position position="86"/>
    </location>
    <ligand>
        <name>Zn(2+)</name>
        <dbReference type="ChEBI" id="CHEBI:29105"/>
    </ligand>
</feature>
<dbReference type="KEGG" id="aaco:K1I37_06795"/>
<dbReference type="RefSeq" id="WP_021297528.1">
    <property type="nucleotide sequence ID" value="NZ_AURB01000156.1"/>
</dbReference>
<evidence type="ECO:0000256" key="1">
    <source>
        <dbReference type="ARBA" id="ARBA00007957"/>
    </source>
</evidence>
<evidence type="ECO:0000256" key="7">
    <source>
        <dbReference type="PIRSR" id="PIRSR602481-1"/>
    </source>
</evidence>
<keyword evidence="6" id="KW-0804">Transcription</keyword>
<dbReference type="PANTHER" id="PTHR33202">
    <property type="entry name" value="ZINC UPTAKE REGULATION PROTEIN"/>
    <property type="match status" value="1"/>
</dbReference>
<dbReference type="AlphaFoldDB" id="T0BHQ6"/>
<dbReference type="PANTHER" id="PTHR33202:SF7">
    <property type="entry name" value="FERRIC UPTAKE REGULATION PROTEIN"/>
    <property type="match status" value="1"/>
</dbReference>
<dbReference type="InterPro" id="IPR036390">
    <property type="entry name" value="WH_DNA-bd_sf"/>
</dbReference>
<evidence type="ECO:0000256" key="6">
    <source>
        <dbReference type="ARBA" id="ARBA00023163"/>
    </source>
</evidence>
<evidence type="ECO:0000256" key="5">
    <source>
        <dbReference type="ARBA" id="ARBA00023125"/>
    </source>
</evidence>
<evidence type="ECO:0000256" key="2">
    <source>
        <dbReference type="ARBA" id="ARBA00022491"/>
    </source>
</evidence>
<keyword evidence="9" id="KW-1185">Reference proteome</keyword>